<organism evidence="11 12">
    <name type="scientific">Phytohabitans rumicis</name>
    <dbReference type="NCBI Taxonomy" id="1076125"/>
    <lineage>
        <taxon>Bacteria</taxon>
        <taxon>Bacillati</taxon>
        <taxon>Actinomycetota</taxon>
        <taxon>Actinomycetes</taxon>
        <taxon>Micromonosporales</taxon>
        <taxon>Micromonosporaceae</taxon>
    </lineage>
</organism>
<gene>
    <name evidence="11" type="ORF">Prum_018770</name>
</gene>
<protein>
    <recommendedName>
        <fullName evidence="2">non-specific protein-tyrosine kinase</fullName>
        <ecNumber evidence="2">2.7.10.2</ecNumber>
    </recommendedName>
</protein>
<evidence type="ECO:0000256" key="4">
    <source>
        <dbReference type="ARBA" id="ARBA00022741"/>
    </source>
</evidence>
<evidence type="ECO:0000313" key="12">
    <source>
        <dbReference type="Proteomes" id="UP000482960"/>
    </source>
</evidence>
<evidence type="ECO:0000256" key="7">
    <source>
        <dbReference type="ARBA" id="ARBA00023137"/>
    </source>
</evidence>
<dbReference type="PANTHER" id="PTHR32309">
    <property type="entry name" value="TYROSINE-PROTEIN KINASE"/>
    <property type="match status" value="1"/>
</dbReference>
<dbReference type="PANTHER" id="PTHR32309:SF13">
    <property type="entry name" value="FERRIC ENTEROBACTIN TRANSPORT PROTEIN FEPE"/>
    <property type="match status" value="1"/>
</dbReference>
<dbReference type="EC" id="2.7.10.2" evidence="2"/>
<comment type="catalytic activity">
    <reaction evidence="8">
        <text>L-tyrosyl-[protein] + ATP = O-phospho-L-tyrosyl-[protein] + ADP + H(+)</text>
        <dbReference type="Rhea" id="RHEA:10596"/>
        <dbReference type="Rhea" id="RHEA-COMP:10136"/>
        <dbReference type="Rhea" id="RHEA-COMP:20101"/>
        <dbReference type="ChEBI" id="CHEBI:15378"/>
        <dbReference type="ChEBI" id="CHEBI:30616"/>
        <dbReference type="ChEBI" id="CHEBI:46858"/>
        <dbReference type="ChEBI" id="CHEBI:61978"/>
        <dbReference type="ChEBI" id="CHEBI:456216"/>
        <dbReference type="EC" id="2.7.10.2"/>
    </reaction>
</comment>
<keyword evidence="4" id="KW-0547">Nucleotide-binding</keyword>
<reference evidence="11 12" key="1">
    <citation type="submission" date="2020-03" db="EMBL/GenBank/DDBJ databases">
        <title>Whole genome shotgun sequence of Phytohabitans rumicis NBRC 108638.</title>
        <authorList>
            <person name="Komaki H."/>
            <person name="Tamura T."/>
        </authorList>
    </citation>
    <scope>NUCLEOTIDE SEQUENCE [LARGE SCALE GENOMIC DNA]</scope>
    <source>
        <strain evidence="11 12">NBRC 108638</strain>
    </source>
</reference>
<dbReference type="Proteomes" id="UP000482960">
    <property type="component" value="Unassembled WGS sequence"/>
</dbReference>
<dbReference type="SUPFAM" id="SSF52540">
    <property type="entry name" value="P-loop containing nucleoside triphosphate hydrolases"/>
    <property type="match status" value="1"/>
</dbReference>
<dbReference type="InterPro" id="IPR050445">
    <property type="entry name" value="Bact_polysacc_biosynth/exp"/>
</dbReference>
<evidence type="ECO:0000256" key="6">
    <source>
        <dbReference type="ARBA" id="ARBA00022840"/>
    </source>
</evidence>
<keyword evidence="7" id="KW-0829">Tyrosine-protein kinase</keyword>
<accession>A0A6V8L6F1</accession>
<dbReference type="InterPro" id="IPR027417">
    <property type="entry name" value="P-loop_NTPase"/>
</dbReference>
<keyword evidence="12" id="KW-1185">Reference proteome</keyword>
<dbReference type="Pfam" id="PF13614">
    <property type="entry name" value="AAA_31"/>
    <property type="match status" value="1"/>
</dbReference>
<dbReference type="InterPro" id="IPR005702">
    <property type="entry name" value="Wzc-like_C"/>
</dbReference>
<evidence type="ECO:0000256" key="3">
    <source>
        <dbReference type="ARBA" id="ARBA00022679"/>
    </source>
</evidence>
<evidence type="ECO:0000259" key="10">
    <source>
        <dbReference type="Pfam" id="PF13614"/>
    </source>
</evidence>
<dbReference type="GO" id="GO:0005524">
    <property type="term" value="F:ATP binding"/>
    <property type="evidence" value="ECO:0007669"/>
    <property type="project" value="UniProtKB-KW"/>
</dbReference>
<dbReference type="CDD" id="cd05387">
    <property type="entry name" value="BY-kinase"/>
    <property type="match status" value="1"/>
</dbReference>
<evidence type="ECO:0000256" key="1">
    <source>
        <dbReference type="ARBA" id="ARBA00007316"/>
    </source>
</evidence>
<comment type="similarity">
    <text evidence="1">Belongs to the CpsD/CapB family.</text>
</comment>
<keyword evidence="5" id="KW-0418">Kinase</keyword>
<evidence type="ECO:0000256" key="8">
    <source>
        <dbReference type="ARBA" id="ARBA00051245"/>
    </source>
</evidence>
<dbReference type="EMBL" id="BLPG01000001">
    <property type="protein sequence ID" value="GFJ88235.1"/>
    <property type="molecule type" value="Genomic_DNA"/>
</dbReference>
<reference evidence="11 12" key="2">
    <citation type="submission" date="2020-03" db="EMBL/GenBank/DDBJ databases">
        <authorList>
            <person name="Ichikawa N."/>
            <person name="Kimura A."/>
            <person name="Kitahashi Y."/>
            <person name="Uohara A."/>
        </authorList>
    </citation>
    <scope>NUCLEOTIDE SEQUENCE [LARGE SCALE GENOMIC DNA]</scope>
    <source>
        <strain evidence="11 12">NBRC 108638</strain>
    </source>
</reference>
<dbReference type="Gene3D" id="3.40.50.300">
    <property type="entry name" value="P-loop containing nucleotide triphosphate hydrolases"/>
    <property type="match status" value="1"/>
</dbReference>
<proteinExistence type="inferred from homology"/>
<dbReference type="GO" id="GO:0004715">
    <property type="term" value="F:non-membrane spanning protein tyrosine kinase activity"/>
    <property type="evidence" value="ECO:0007669"/>
    <property type="project" value="UniProtKB-EC"/>
</dbReference>
<comment type="caution">
    <text evidence="11">The sequence shown here is derived from an EMBL/GenBank/DDBJ whole genome shotgun (WGS) entry which is preliminary data.</text>
</comment>
<keyword evidence="6" id="KW-0067">ATP-binding</keyword>
<dbReference type="NCBIfam" id="TIGR01007">
    <property type="entry name" value="eps_fam"/>
    <property type="match status" value="1"/>
</dbReference>
<sequence>MATITGLALGTVGLLTVFAVPQYATSVTFFVTTPSQGLSDAYQGGLFSQQRVKSYANLLAGDRLARSIAAEPSFGLTPREVQERIEARVVPDTVLLEATVTDASKTRSQELAWALATGFRNLIEVLETPPGQATATVKVEVAAGPTLDENPVSPKPVRNLGLAALLGLLVGVGAAVLRETLDSTVKSSDELRAATDAPTLAVIPFDAKATDAPLLTEAASCSRGESLRHLRTNLQFADVDGPVRTLVVTSALPGEGKSTTAVNTAITFAQADKRVLLIDADLRRPKVAEYLDLEGAIGLSNVLAGQVDVADVVQRWGRHQLWVLPSGSVPPNPSELLGSRAMAQLLAQQLEHYDLIVVDTPPLVPVTDAAVLAAMADGRWWSLARARHPWHRSGPDSPGCGPSTPGCSAAS</sequence>
<feature type="region of interest" description="Disordered" evidence="9">
    <location>
        <begin position="391"/>
        <end position="411"/>
    </location>
</feature>
<dbReference type="GO" id="GO:0005886">
    <property type="term" value="C:plasma membrane"/>
    <property type="evidence" value="ECO:0007669"/>
    <property type="project" value="TreeGrafter"/>
</dbReference>
<evidence type="ECO:0000256" key="9">
    <source>
        <dbReference type="SAM" id="MobiDB-lite"/>
    </source>
</evidence>
<feature type="domain" description="AAA" evidence="10">
    <location>
        <begin position="251"/>
        <end position="372"/>
    </location>
</feature>
<keyword evidence="3" id="KW-0808">Transferase</keyword>
<evidence type="ECO:0000313" key="11">
    <source>
        <dbReference type="EMBL" id="GFJ88235.1"/>
    </source>
</evidence>
<evidence type="ECO:0000256" key="2">
    <source>
        <dbReference type="ARBA" id="ARBA00011903"/>
    </source>
</evidence>
<name>A0A6V8L6F1_9ACTN</name>
<evidence type="ECO:0000256" key="5">
    <source>
        <dbReference type="ARBA" id="ARBA00022777"/>
    </source>
</evidence>
<dbReference type="AlphaFoldDB" id="A0A6V8L6F1"/>
<dbReference type="InterPro" id="IPR025669">
    <property type="entry name" value="AAA_dom"/>
</dbReference>